<reference evidence="2 3" key="1">
    <citation type="journal article" date="2015" name="Genome Biol.">
        <title>Comparative genomics of Steinernema reveals deeply conserved gene regulatory networks.</title>
        <authorList>
            <person name="Dillman A.R."/>
            <person name="Macchietto M."/>
            <person name="Porter C.F."/>
            <person name="Rogers A."/>
            <person name="Williams B."/>
            <person name="Antoshechkin I."/>
            <person name="Lee M.M."/>
            <person name="Goodwin Z."/>
            <person name="Lu X."/>
            <person name="Lewis E.E."/>
            <person name="Goodrich-Blair H."/>
            <person name="Stock S.P."/>
            <person name="Adams B.J."/>
            <person name="Sternberg P.W."/>
            <person name="Mortazavi A."/>
        </authorList>
    </citation>
    <scope>NUCLEOTIDE SEQUENCE [LARGE SCALE GENOMIC DNA]</scope>
    <source>
        <strain evidence="2 3">ALL</strain>
    </source>
</reference>
<evidence type="ECO:0000313" key="3">
    <source>
        <dbReference type="Proteomes" id="UP000298663"/>
    </source>
</evidence>
<dbReference type="AlphaFoldDB" id="A0A4U5MJJ5"/>
<keyword evidence="1" id="KW-0812">Transmembrane</keyword>
<dbReference type="OrthoDB" id="10576820at2759"/>
<reference evidence="2 3" key="2">
    <citation type="journal article" date="2019" name="G3 (Bethesda)">
        <title>Hybrid Assembly of the Genome of the Entomopathogenic Nematode Steinernema carpocapsae Identifies the X-Chromosome.</title>
        <authorList>
            <person name="Serra L."/>
            <person name="Macchietto M."/>
            <person name="Macias-Munoz A."/>
            <person name="McGill C.J."/>
            <person name="Rodriguez I.M."/>
            <person name="Rodriguez B."/>
            <person name="Murad R."/>
            <person name="Mortazavi A."/>
        </authorList>
    </citation>
    <scope>NUCLEOTIDE SEQUENCE [LARGE SCALE GENOMIC DNA]</scope>
    <source>
        <strain evidence="2 3">ALL</strain>
    </source>
</reference>
<evidence type="ECO:0000313" key="2">
    <source>
        <dbReference type="EMBL" id="TKR69569.1"/>
    </source>
</evidence>
<sequence>MTKKKHLWPFIVSLLIAFVIVVFANISIYRLIMLQDLGRPYNDESYLDKATEMDDVFLDRLHYLLSRWIVGPSYRDTHVTPAQMGENLWLEILDHDNKQKIMAGTDENDYRLKLATKLFVSAVSGNTTSDEVIKAAKRVIQAMGSERTLHLERFMASYIGFPQGAKMDRLRAVFENYQAEFENFRSRIPEIAFQLGNLLKKLLSSQISDVMWTKYEITHRPGICESCLRIPTDVLKMLEIYRQMFQYKIQAYVPAIYLTHWTGDDFTSWSYMFSPIMIGLCGCLIYFTIAKYTTSDYT</sequence>
<keyword evidence="1" id="KW-0472">Membrane</keyword>
<dbReference type="Proteomes" id="UP000298663">
    <property type="component" value="Unassembled WGS sequence"/>
</dbReference>
<protein>
    <submittedName>
        <fullName evidence="2">Uncharacterized protein</fullName>
    </submittedName>
</protein>
<name>A0A4U5MJJ5_STECR</name>
<feature type="transmembrane region" description="Helical" evidence="1">
    <location>
        <begin position="269"/>
        <end position="289"/>
    </location>
</feature>
<evidence type="ECO:0000256" key="1">
    <source>
        <dbReference type="SAM" id="Phobius"/>
    </source>
</evidence>
<keyword evidence="3" id="KW-1185">Reference proteome</keyword>
<gene>
    <name evidence="2" type="ORF">L596_021709</name>
</gene>
<accession>A0A4U5MJJ5</accession>
<dbReference type="EMBL" id="AZBU02000007">
    <property type="protein sequence ID" value="TKR69569.1"/>
    <property type="molecule type" value="Genomic_DNA"/>
</dbReference>
<feature type="transmembrane region" description="Helical" evidence="1">
    <location>
        <begin position="6"/>
        <end position="29"/>
    </location>
</feature>
<organism evidence="2 3">
    <name type="scientific">Steinernema carpocapsae</name>
    <name type="common">Entomopathogenic nematode</name>
    <dbReference type="NCBI Taxonomy" id="34508"/>
    <lineage>
        <taxon>Eukaryota</taxon>
        <taxon>Metazoa</taxon>
        <taxon>Ecdysozoa</taxon>
        <taxon>Nematoda</taxon>
        <taxon>Chromadorea</taxon>
        <taxon>Rhabditida</taxon>
        <taxon>Tylenchina</taxon>
        <taxon>Panagrolaimomorpha</taxon>
        <taxon>Strongyloidoidea</taxon>
        <taxon>Steinernematidae</taxon>
        <taxon>Steinernema</taxon>
    </lineage>
</organism>
<comment type="caution">
    <text evidence="2">The sequence shown here is derived from an EMBL/GenBank/DDBJ whole genome shotgun (WGS) entry which is preliminary data.</text>
</comment>
<proteinExistence type="predicted"/>
<keyword evidence="1" id="KW-1133">Transmembrane helix</keyword>